<name>A0A9P5GG94_PENCR</name>
<gene>
    <name evidence="2" type="ORF">PCG10_009935</name>
</gene>
<sequence length="169" mass="18340">MMPNDPSFEDTRAASIFSSVPRNPLASQSRQAMPPPDEARSTDPFRPVSEGSTFISRPCLPIPHYSAAEPGAILQQFPPPLPPAAETTIEWAHPSMDFTGSTPRQDNNVVELAPFSSWQPGTIEDLDWGAALREITLGDPSMNEFASFEWGLLAAADREDDPTTASVSN</sequence>
<accession>A0A9P5GG94</accession>
<comment type="caution">
    <text evidence="2">The sequence shown here is derived from an EMBL/GenBank/DDBJ whole genome shotgun (WGS) entry which is preliminary data.</text>
</comment>
<reference evidence="2" key="1">
    <citation type="submission" date="2020-02" db="EMBL/GenBank/DDBJ databases">
        <authorList>
            <person name="Lichtner F.J."/>
        </authorList>
    </citation>
    <scope>NUCLEOTIDE SEQUENCE</scope>
    <source>
        <strain evidence="2">G10</strain>
    </source>
</reference>
<protein>
    <submittedName>
        <fullName evidence="2">Uncharacterized protein</fullName>
    </submittedName>
</protein>
<dbReference type="AlphaFoldDB" id="A0A9P5GG94"/>
<keyword evidence="3" id="KW-1185">Reference proteome</keyword>
<feature type="region of interest" description="Disordered" evidence="1">
    <location>
        <begin position="1"/>
        <end position="52"/>
    </location>
</feature>
<dbReference type="Proteomes" id="UP000701341">
    <property type="component" value="Unassembled WGS sequence"/>
</dbReference>
<dbReference type="EMBL" id="JAAOZQ010000085">
    <property type="protein sequence ID" value="KAF7519530.1"/>
    <property type="molecule type" value="Genomic_DNA"/>
</dbReference>
<organism evidence="2 3">
    <name type="scientific">Penicillium crustosum</name>
    <name type="common">Blue mold fungus</name>
    <dbReference type="NCBI Taxonomy" id="36656"/>
    <lineage>
        <taxon>Eukaryota</taxon>
        <taxon>Fungi</taxon>
        <taxon>Dikarya</taxon>
        <taxon>Ascomycota</taxon>
        <taxon>Pezizomycotina</taxon>
        <taxon>Eurotiomycetes</taxon>
        <taxon>Eurotiomycetidae</taxon>
        <taxon>Eurotiales</taxon>
        <taxon>Aspergillaceae</taxon>
        <taxon>Penicillium</taxon>
    </lineage>
</organism>
<proteinExistence type="predicted"/>
<evidence type="ECO:0000256" key="1">
    <source>
        <dbReference type="SAM" id="MobiDB-lite"/>
    </source>
</evidence>
<evidence type="ECO:0000313" key="2">
    <source>
        <dbReference type="EMBL" id="KAF7519530.1"/>
    </source>
</evidence>
<evidence type="ECO:0000313" key="3">
    <source>
        <dbReference type="Proteomes" id="UP000701341"/>
    </source>
</evidence>
<feature type="compositionally biased region" description="Polar residues" evidence="1">
    <location>
        <begin position="16"/>
        <end position="31"/>
    </location>
</feature>